<evidence type="ECO:0000313" key="2">
    <source>
        <dbReference type="Proteomes" id="UP000004110"/>
    </source>
</evidence>
<organism evidence="1 2">
    <name type="scientific">Bacteroides uniformis (strain ATCC 8492 / DSM 6597 / CCUG 4942 / CIP 103695 / JCM 5828 / KCTC 5204 / NCTC 13054 / VPI 0061)</name>
    <dbReference type="NCBI Taxonomy" id="411479"/>
    <lineage>
        <taxon>Bacteria</taxon>
        <taxon>Pseudomonadati</taxon>
        <taxon>Bacteroidota</taxon>
        <taxon>Bacteroidia</taxon>
        <taxon>Bacteroidales</taxon>
        <taxon>Bacteroidaceae</taxon>
        <taxon>Bacteroides</taxon>
    </lineage>
</organism>
<sequence length="41" mass="4742">MLLSYLFVVKRVVLLAKVDKFSTKNDRERKVFCFSVVSFAG</sequence>
<name>A0ABC9NH00_BACUC</name>
<keyword evidence="2" id="KW-1185">Reference proteome</keyword>
<dbReference type="Proteomes" id="UP000004110">
    <property type="component" value="Unassembled WGS sequence"/>
</dbReference>
<accession>A0ABC9NH00</accession>
<dbReference type="EMBL" id="AAYH02000033">
    <property type="protein sequence ID" value="EDO55954.1"/>
    <property type="molecule type" value="Genomic_DNA"/>
</dbReference>
<protein>
    <submittedName>
        <fullName evidence="1">Uncharacterized protein</fullName>
    </submittedName>
</protein>
<comment type="caution">
    <text evidence="1">The sequence shown here is derived from an EMBL/GenBank/DDBJ whole genome shotgun (WGS) entry which is preliminary data.</text>
</comment>
<evidence type="ECO:0000313" key="1">
    <source>
        <dbReference type="EMBL" id="EDO55954.1"/>
    </source>
</evidence>
<proteinExistence type="predicted"/>
<reference evidence="1" key="1">
    <citation type="submission" date="2007-06" db="EMBL/GenBank/DDBJ databases">
        <authorList>
            <person name="Fulton L."/>
            <person name="Clifton S."/>
            <person name="Fulton B."/>
            <person name="Xu J."/>
            <person name="Minx P."/>
            <person name="Pepin K.H."/>
            <person name="Johnson M."/>
            <person name="Thiruvilangam P."/>
            <person name="Bhonagiri V."/>
            <person name="Nash W.E."/>
            <person name="Mardis E.R."/>
            <person name="Wilson R.K."/>
        </authorList>
    </citation>
    <scope>NUCLEOTIDE SEQUENCE [LARGE SCALE GENOMIC DNA]</scope>
    <source>
        <strain evidence="1">ATCC 8492</strain>
    </source>
</reference>
<gene>
    <name evidence="1" type="ORF">BACUNI_00430</name>
</gene>
<dbReference type="AlphaFoldDB" id="A0ABC9NH00"/>
<reference evidence="1" key="2">
    <citation type="submission" date="2013-11" db="EMBL/GenBank/DDBJ databases">
        <title>Draft genome sequence of Bacteroides uniformis (ATCC 8492).</title>
        <authorList>
            <person name="Sudarsanam P."/>
            <person name="Ley R."/>
            <person name="Guruge J."/>
            <person name="Turnbaugh P.J."/>
            <person name="Mahowald M."/>
            <person name="Liep D."/>
            <person name="Gordon J."/>
        </authorList>
    </citation>
    <scope>NUCLEOTIDE SEQUENCE</scope>
    <source>
        <strain evidence="1">ATCC 8492</strain>
    </source>
</reference>